<dbReference type="Pfam" id="PF23304">
    <property type="entry name" value="GAE_BBS1"/>
    <property type="match status" value="1"/>
</dbReference>
<evidence type="ECO:0000313" key="4">
    <source>
        <dbReference type="Proteomes" id="UP001148838"/>
    </source>
</evidence>
<sequence length="597" mass="66275">LIICSLSSRGLNPQRWLDAFSDPHASIYTFSRCMTLADVNADGDYKLIISDLGTGTANIKLKVYRGTSLMSESTLMDVPTGVVTFHMDMNEPRVPAVAVASGSNIFVYKNMRPYFKFSLPSMDVNPLEQDLWLEVRKKEMEVEVFYELLQNLRQELGFSNMTSRSQQLLMLDHSKWRSFVDQFKDIPIKKQSVITCITTLKKSMTEEDAASCLVVGTENSDMLILDPEAFTILENMNLGGQGNPISAGVPVHVGATGLYDVEFRLIVASRDGCVYLIRRGWIQARTLMQLPAQSVAMVILPENNSIVLALMNETLHGYTKKGKKQWEIKLPSAATAMTSIPLAHQGLTMVAVALTGGTVNLYSGRQVMDTIAAPDTVSGLLFGRFGQEDHSLVLVTISGHLLVKILKRTAQFSAQSSGAGMVPPQQIKMLVPKKTKLFMEQTLRERESAVAMHQKFQHDLFRLRLNTARACVNALQGCSNPFSTNIQEPLVMSAQVSGFGPTFKIHISLKNMSQSNPIKDLAITFHCDDKLYIIEKPFIQVPMLVPGLLYRFETVAECIAEIGMSDQVRVFIIKINQTQPILAAIINMPISDMLTLV</sequence>
<proteinExistence type="predicted"/>
<evidence type="ECO:0000259" key="1">
    <source>
        <dbReference type="Pfam" id="PF14779"/>
    </source>
</evidence>
<dbReference type="SUPFAM" id="SSF50978">
    <property type="entry name" value="WD40 repeat-like"/>
    <property type="match status" value="1"/>
</dbReference>
<organism evidence="3 4">
    <name type="scientific">Periplaneta americana</name>
    <name type="common">American cockroach</name>
    <name type="synonym">Blatta americana</name>
    <dbReference type="NCBI Taxonomy" id="6978"/>
    <lineage>
        <taxon>Eukaryota</taxon>
        <taxon>Metazoa</taxon>
        <taxon>Ecdysozoa</taxon>
        <taxon>Arthropoda</taxon>
        <taxon>Hexapoda</taxon>
        <taxon>Insecta</taxon>
        <taxon>Pterygota</taxon>
        <taxon>Neoptera</taxon>
        <taxon>Polyneoptera</taxon>
        <taxon>Dictyoptera</taxon>
        <taxon>Blattodea</taxon>
        <taxon>Blattoidea</taxon>
        <taxon>Blattidae</taxon>
        <taxon>Blattinae</taxon>
        <taxon>Periplaneta</taxon>
    </lineage>
</organism>
<dbReference type="EMBL" id="JAJSOF020000011">
    <property type="protein sequence ID" value="KAJ4445350.1"/>
    <property type="molecule type" value="Genomic_DNA"/>
</dbReference>
<dbReference type="Proteomes" id="UP001148838">
    <property type="component" value="Unassembled WGS sequence"/>
</dbReference>
<evidence type="ECO:0000313" key="3">
    <source>
        <dbReference type="EMBL" id="KAJ4445350.1"/>
    </source>
</evidence>
<keyword evidence="4" id="KW-1185">Reference proteome</keyword>
<name>A0ABQ8TI43_PERAM</name>
<feature type="non-terminal residue" evidence="3">
    <location>
        <position position="1"/>
    </location>
</feature>
<comment type="caution">
    <text evidence="3">The sequence shown here is derived from an EMBL/GenBank/DDBJ whole genome shotgun (WGS) entry which is preliminary data.</text>
</comment>
<dbReference type="PANTHER" id="PTHR20870">
    <property type="entry name" value="BARDET-BIEDL SYNDROME 1 PROTEIN"/>
    <property type="match status" value="1"/>
</dbReference>
<evidence type="ECO:0000259" key="2">
    <source>
        <dbReference type="Pfam" id="PF23304"/>
    </source>
</evidence>
<dbReference type="PANTHER" id="PTHR20870:SF0">
    <property type="entry name" value="BARDET-BIEDL SYNDROME 1 PROTEIN"/>
    <property type="match status" value="1"/>
</dbReference>
<accession>A0ABQ8TI43</accession>
<gene>
    <name evidence="3" type="ORF">ANN_07155</name>
</gene>
<dbReference type="InterPro" id="IPR036322">
    <property type="entry name" value="WD40_repeat_dom_sf"/>
</dbReference>
<dbReference type="InterPro" id="IPR028784">
    <property type="entry name" value="BBS1"/>
</dbReference>
<dbReference type="InterPro" id="IPR032728">
    <property type="entry name" value="BBS1_N"/>
</dbReference>
<feature type="domain" description="Bardet-Biedl syndrome 1 protein GAE" evidence="2">
    <location>
        <begin position="492"/>
        <end position="592"/>
    </location>
</feature>
<reference evidence="3 4" key="1">
    <citation type="journal article" date="2022" name="Allergy">
        <title>Genome assembly and annotation of Periplaneta americana reveal a comprehensive cockroach allergen profile.</title>
        <authorList>
            <person name="Wang L."/>
            <person name="Xiong Q."/>
            <person name="Saelim N."/>
            <person name="Wang L."/>
            <person name="Nong W."/>
            <person name="Wan A.T."/>
            <person name="Shi M."/>
            <person name="Liu X."/>
            <person name="Cao Q."/>
            <person name="Hui J.H.L."/>
            <person name="Sookrung N."/>
            <person name="Leung T.F."/>
            <person name="Tungtrongchitr A."/>
            <person name="Tsui S.K.W."/>
        </authorList>
    </citation>
    <scope>NUCLEOTIDE SEQUENCE [LARGE SCALE GENOMIC DNA]</scope>
    <source>
        <strain evidence="3">PWHHKU_190912</strain>
    </source>
</reference>
<feature type="domain" description="Bardet-Biedl syndrome 1 N-terminal" evidence="1">
    <location>
        <begin position="16"/>
        <end position="278"/>
    </location>
</feature>
<dbReference type="Pfam" id="PF14779">
    <property type="entry name" value="BBS1"/>
    <property type="match status" value="1"/>
</dbReference>
<evidence type="ECO:0008006" key="5">
    <source>
        <dbReference type="Google" id="ProtNLM"/>
    </source>
</evidence>
<dbReference type="InterPro" id="IPR056419">
    <property type="entry name" value="GAE_BBS1"/>
</dbReference>
<protein>
    <recommendedName>
        <fullName evidence="5">Bardet-Biedl syndrome 1</fullName>
    </recommendedName>
</protein>